<protein>
    <recommendedName>
        <fullName evidence="7">BED-type domain-containing protein</fullName>
    </recommendedName>
</protein>
<evidence type="ECO:0000256" key="1">
    <source>
        <dbReference type="ARBA" id="ARBA00022723"/>
    </source>
</evidence>
<dbReference type="Pfam" id="PF23121">
    <property type="entry name" value="SPOC_AIPP2"/>
    <property type="match status" value="1"/>
</dbReference>
<dbReference type="GO" id="GO:0003677">
    <property type="term" value="F:DNA binding"/>
    <property type="evidence" value="ECO:0007669"/>
    <property type="project" value="InterPro"/>
</dbReference>
<proteinExistence type="predicted"/>
<accession>A0AAV6X6W2</accession>
<evidence type="ECO:0000256" key="5">
    <source>
        <dbReference type="SAM" id="Coils"/>
    </source>
</evidence>
<gene>
    <name evidence="8" type="ORF">BUALT_Bualt08G0106000</name>
</gene>
<dbReference type="PROSITE" id="PS50808">
    <property type="entry name" value="ZF_BED"/>
    <property type="match status" value="4"/>
</dbReference>
<dbReference type="PANTHER" id="PTHR46951">
    <property type="entry name" value="BED-TYPE DOMAIN-CONTAINING PROTEIN"/>
    <property type="match status" value="1"/>
</dbReference>
<reference evidence="8" key="1">
    <citation type="submission" date="2019-10" db="EMBL/GenBank/DDBJ databases">
        <authorList>
            <person name="Zhang R."/>
            <person name="Pan Y."/>
            <person name="Wang J."/>
            <person name="Ma R."/>
            <person name="Yu S."/>
        </authorList>
    </citation>
    <scope>NUCLEOTIDE SEQUENCE</scope>
    <source>
        <strain evidence="8">LA-IB0</strain>
        <tissue evidence="8">Leaf</tissue>
    </source>
</reference>
<evidence type="ECO:0000256" key="3">
    <source>
        <dbReference type="ARBA" id="ARBA00022833"/>
    </source>
</evidence>
<keyword evidence="1" id="KW-0479">Metal-binding</keyword>
<feature type="domain" description="BED-type" evidence="7">
    <location>
        <begin position="212"/>
        <end position="267"/>
    </location>
</feature>
<dbReference type="EMBL" id="WHWC01000008">
    <property type="protein sequence ID" value="KAG8378129.1"/>
    <property type="molecule type" value="Genomic_DNA"/>
</dbReference>
<evidence type="ECO:0000259" key="7">
    <source>
        <dbReference type="PROSITE" id="PS50808"/>
    </source>
</evidence>
<comment type="caution">
    <text evidence="8">The sequence shown here is derived from an EMBL/GenBank/DDBJ whole genome shotgun (WGS) entry which is preliminary data.</text>
</comment>
<keyword evidence="9" id="KW-1185">Reference proteome</keyword>
<evidence type="ECO:0000313" key="8">
    <source>
        <dbReference type="EMBL" id="KAG8378129.1"/>
    </source>
</evidence>
<feature type="coiled-coil region" evidence="5">
    <location>
        <begin position="696"/>
        <end position="760"/>
    </location>
</feature>
<evidence type="ECO:0000313" key="9">
    <source>
        <dbReference type="Proteomes" id="UP000826271"/>
    </source>
</evidence>
<feature type="domain" description="BED-type" evidence="7">
    <location>
        <begin position="513"/>
        <end position="564"/>
    </location>
</feature>
<feature type="region of interest" description="Disordered" evidence="6">
    <location>
        <begin position="397"/>
        <end position="420"/>
    </location>
</feature>
<evidence type="ECO:0000256" key="2">
    <source>
        <dbReference type="ARBA" id="ARBA00022771"/>
    </source>
</evidence>
<dbReference type="InterPro" id="IPR003656">
    <property type="entry name" value="Znf_BED"/>
</dbReference>
<keyword evidence="2 4" id="KW-0863">Zinc-finger</keyword>
<feature type="domain" description="BED-type" evidence="7">
    <location>
        <begin position="419"/>
        <end position="477"/>
    </location>
</feature>
<evidence type="ECO:0000256" key="6">
    <source>
        <dbReference type="SAM" id="MobiDB-lite"/>
    </source>
</evidence>
<organism evidence="8 9">
    <name type="scientific">Buddleja alternifolia</name>
    <dbReference type="NCBI Taxonomy" id="168488"/>
    <lineage>
        <taxon>Eukaryota</taxon>
        <taxon>Viridiplantae</taxon>
        <taxon>Streptophyta</taxon>
        <taxon>Embryophyta</taxon>
        <taxon>Tracheophyta</taxon>
        <taxon>Spermatophyta</taxon>
        <taxon>Magnoliopsida</taxon>
        <taxon>eudicotyledons</taxon>
        <taxon>Gunneridae</taxon>
        <taxon>Pentapetalae</taxon>
        <taxon>asterids</taxon>
        <taxon>lamiids</taxon>
        <taxon>Lamiales</taxon>
        <taxon>Scrophulariaceae</taxon>
        <taxon>Buddlejeae</taxon>
        <taxon>Buddleja</taxon>
    </lineage>
</organism>
<dbReference type="Pfam" id="PF02892">
    <property type="entry name" value="zf-BED"/>
    <property type="match status" value="3"/>
</dbReference>
<evidence type="ECO:0000256" key="4">
    <source>
        <dbReference type="PROSITE-ProRule" id="PRU00027"/>
    </source>
</evidence>
<feature type="domain" description="BED-type" evidence="7">
    <location>
        <begin position="614"/>
        <end position="673"/>
    </location>
</feature>
<dbReference type="PANTHER" id="PTHR46951:SF2">
    <property type="entry name" value="BED-TYPE DOMAIN-CONTAINING PROTEIN"/>
    <property type="match status" value="1"/>
</dbReference>
<dbReference type="GO" id="GO:0008270">
    <property type="term" value="F:zinc ion binding"/>
    <property type="evidence" value="ECO:0007669"/>
    <property type="project" value="UniProtKB-KW"/>
</dbReference>
<name>A0AAV6X6W2_9LAMI</name>
<sequence>MDGLQNDMSHDDSVSAKPIVVASWRGRFNIPKRNIDINIAAHISNKACMKVWEVAIIMPESLCLEMIPRNDVWPASFKSSQPTEHSVALFFFSEGRDEEVLDSLMSDAICNDFALKAMVGKSELLIFTSLQLPQKLHRFQGKFYMWGVFREKEASSSHQSDYQVYVQNSGSGQSLSSNSGNTRSFEGKGSPINIFSKDSHLTHTVKADKRGRRLDDSWEHAKPLDELRQKAECKYCGFVSLHGGISRLKAHLAGGNSRIHLPGCDKVSPEVKKFMSNWFSAWLKNTKALWTKEIKEPAAYVHISARPHDISWNHAKPLDIPGRKTETKEYGFTSLHEGISCLKVHLDGEDAEKHVAGHRARPRMSPTIKEVTSKWVKSSTVSTSSTTKGAMYEWVKNSSASKMKKKSQEGGAEADNRGRTLDDAWEHAKPLDVARQKTQCNYCGFISTYGGISRLKAHLGGECPQLLQGCPKVSPQVKSVMEQWFNEWAQNSKAIWIRKSPCADGAEADNRGRRLDHAWEHAKPLDEARQKTRCNYCGFVSTYGGISRLKAHLGGGHPQLQLQGCTKVSLQVKSVMEEWFNEWAQTSKAIWLKKYPRGKPPETSASAKTFKRGRPLDDTWEHAIPLDEMRQSAKCKYCDFVSKHGGVARMKVHLGGGDPTSKIQGCPNVSPEVKSLMAKDINEFSKKSKGATVETVQEVLQEAERTESKAQWFEKRHHILQETLDEITNTSLKESLRKLIDEKNSELQKMQFEIQYLESRLASLP</sequence>
<keyword evidence="3" id="KW-0862">Zinc</keyword>
<dbReference type="InterPro" id="IPR056280">
    <property type="entry name" value="AIPP2-like_SPOC"/>
</dbReference>
<dbReference type="AlphaFoldDB" id="A0AAV6X6W2"/>
<dbReference type="Proteomes" id="UP000826271">
    <property type="component" value="Unassembled WGS sequence"/>
</dbReference>
<keyword evidence="5" id="KW-0175">Coiled coil</keyword>